<gene>
    <name evidence="1" type="ORF">BJX67DRAFT_227016</name>
</gene>
<reference evidence="1 2" key="1">
    <citation type="submission" date="2024-07" db="EMBL/GenBank/DDBJ databases">
        <title>Section-level genome sequencing and comparative genomics of Aspergillus sections Usti and Cavernicolus.</title>
        <authorList>
            <consortium name="Lawrence Berkeley National Laboratory"/>
            <person name="Nybo J.L."/>
            <person name="Vesth T.C."/>
            <person name="Theobald S."/>
            <person name="Frisvad J.C."/>
            <person name="Larsen T.O."/>
            <person name="Kjaerboelling I."/>
            <person name="Rothschild-Mancinelli K."/>
            <person name="Lyhne E.K."/>
            <person name="Kogle M.E."/>
            <person name="Barry K."/>
            <person name="Clum A."/>
            <person name="Na H."/>
            <person name="Ledsgaard L."/>
            <person name="Lin J."/>
            <person name="Lipzen A."/>
            <person name="Kuo A."/>
            <person name="Riley R."/>
            <person name="Mondo S."/>
            <person name="Labutti K."/>
            <person name="Haridas S."/>
            <person name="Pangalinan J."/>
            <person name="Salamov A.A."/>
            <person name="Simmons B.A."/>
            <person name="Magnuson J.K."/>
            <person name="Chen J."/>
            <person name="Drula E."/>
            <person name="Henrissat B."/>
            <person name="Wiebenga A."/>
            <person name="Lubbers R.J."/>
            <person name="Gomes A.C."/>
            <person name="Macurrencykelacurrency M.R."/>
            <person name="Stajich J."/>
            <person name="Grigoriev I.V."/>
            <person name="Mortensen U.H."/>
            <person name="De Vries R.P."/>
            <person name="Baker S.E."/>
            <person name="Andersen M.R."/>
        </authorList>
    </citation>
    <scope>NUCLEOTIDE SEQUENCE [LARGE SCALE GENOMIC DNA]</scope>
    <source>
        <strain evidence="1 2">CBS 449.75</strain>
    </source>
</reference>
<name>A0ABR4LLD2_9EURO</name>
<keyword evidence="2" id="KW-1185">Reference proteome</keyword>
<dbReference type="Proteomes" id="UP001610432">
    <property type="component" value="Unassembled WGS sequence"/>
</dbReference>
<dbReference type="EMBL" id="JBFXLQ010000043">
    <property type="protein sequence ID" value="KAL2864177.1"/>
    <property type="molecule type" value="Genomic_DNA"/>
</dbReference>
<accession>A0ABR4LLD2</accession>
<dbReference type="RefSeq" id="XP_070883156.1">
    <property type="nucleotide sequence ID" value="XM_071025848.1"/>
</dbReference>
<evidence type="ECO:0000313" key="2">
    <source>
        <dbReference type="Proteomes" id="UP001610432"/>
    </source>
</evidence>
<evidence type="ECO:0000313" key="1">
    <source>
        <dbReference type="EMBL" id="KAL2864177.1"/>
    </source>
</evidence>
<sequence>MMWRRRASVRLGAGQDLARAVVEIHCASPLPGDRRPLTDALKLDPFLSLHPRLCPVFASGQTAIHGRTPDHVSLRSSFFIHVTKDTAMQQL</sequence>
<comment type="caution">
    <text evidence="1">The sequence shown here is derived from an EMBL/GenBank/DDBJ whole genome shotgun (WGS) entry which is preliminary data.</text>
</comment>
<proteinExistence type="predicted"/>
<protein>
    <submittedName>
        <fullName evidence="1">Uncharacterized protein</fullName>
    </submittedName>
</protein>
<dbReference type="GeneID" id="98140920"/>
<organism evidence="1 2">
    <name type="scientific">Aspergillus lucknowensis</name>
    <dbReference type="NCBI Taxonomy" id="176173"/>
    <lineage>
        <taxon>Eukaryota</taxon>
        <taxon>Fungi</taxon>
        <taxon>Dikarya</taxon>
        <taxon>Ascomycota</taxon>
        <taxon>Pezizomycotina</taxon>
        <taxon>Eurotiomycetes</taxon>
        <taxon>Eurotiomycetidae</taxon>
        <taxon>Eurotiales</taxon>
        <taxon>Aspergillaceae</taxon>
        <taxon>Aspergillus</taxon>
        <taxon>Aspergillus subgen. Nidulantes</taxon>
    </lineage>
</organism>